<reference evidence="12" key="1">
    <citation type="submission" date="2021-05" db="EMBL/GenBank/DDBJ databases">
        <title>The genome of the haptophyte Pavlova lutheri (Diacronema luteri, Pavlovales) - a model for lipid biosynthesis in eukaryotic algae.</title>
        <authorList>
            <person name="Hulatt C.J."/>
            <person name="Posewitz M.C."/>
        </authorList>
    </citation>
    <scope>NUCLEOTIDE SEQUENCE</scope>
    <source>
        <strain evidence="12">NIVA-4/92</strain>
    </source>
</reference>
<accession>A0A8J6CBJ8</accession>
<dbReference type="InterPro" id="IPR000511">
    <property type="entry name" value="Holocyt_c/c1_synthase"/>
</dbReference>
<keyword evidence="9 10" id="KW-0456">Lyase</keyword>
<proteinExistence type="inferred from homology"/>
<dbReference type="PANTHER" id="PTHR12743:SF0">
    <property type="entry name" value="HOLOCYTOCHROME C-TYPE SYNTHASE"/>
    <property type="match status" value="1"/>
</dbReference>
<dbReference type="GO" id="GO:0004408">
    <property type="term" value="F:holocytochrome-c synthase activity"/>
    <property type="evidence" value="ECO:0007669"/>
    <property type="project" value="UniProtKB-EC"/>
</dbReference>
<protein>
    <recommendedName>
        <fullName evidence="10">Holocytochrome c-type synthase</fullName>
        <ecNumber evidence="10">4.4.1.17</ecNumber>
    </recommendedName>
</protein>
<evidence type="ECO:0000256" key="7">
    <source>
        <dbReference type="ARBA" id="ARBA00023128"/>
    </source>
</evidence>
<dbReference type="PROSITE" id="PS00822">
    <property type="entry name" value="CYTO_HEME_LYASE_2"/>
    <property type="match status" value="1"/>
</dbReference>
<keyword evidence="7 10" id="KW-0496">Mitochondrion</keyword>
<keyword evidence="8 10" id="KW-0472">Membrane</keyword>
<dbReference type="Pfam" id="PF01265">
    <property type="entry name" value="Cyto_heme_lyase"/>
    <property type="match status" value="1"/>
</dbReference>
<evidence type="ECO:0000256" key="10">
    <source>
        <dbReference type="RuleBase" id="RU363130"/>
    </source>
</evidence>
<name>A0A8J6CBJ8_DIALT</name>
<dbReference type="GO" id="GO:0005743">
    <property type="term" value="C:mitochondrial inner membrane"/>
    <property type="evidence" value="ECO:0007669"/>
    <property type="project" value="UniProtKB-SubCell"/>
</dbReference>
<dbReference type="Proteomes" id="UP000751190">
    <property type="component" value="Unassembled WGS sequence"/>
</dbReference>
<evidence type="ECO:0000256" key="6">
    <source>
        <dbReference type="ARBA" id="ARBA00023004"/>
    </source>
</evidence>
<evidence type="ECO:0000256" key="8">
    <source>
        <dbReference type="ARBA" id="ARBA00023136"/>
    </source>
</evidence>
<evidence type="ECO:0000256" key="4">
    <source>
        <dbReference type="ARBA" id="ARBA00022723"/>
    </source>
</evidence>
<gene>
    <name evidence="12" type="ORF">KFE25_004048</name>
</gene>
<evidence type="ECO:0000313" key="12">
    <source>
        <dbReference type="EMBL" id="KAG8463775.1"/>
    </source>
</evidence>
<organism evidence="12 13">
    <name type="scientific">Diacronema lutheri</name>
    <name type="common">Unicellular marine alga</name>
    <name type="synonym">Monochrysis lutheri</name>
    <dbReference type="NCBI Taxonomy" id="2081491"/>
    <lineage>
        <taxon>Eukaryota</taxon>
        <taxon>Haptista</taxon>
        <taxon>Haptophyta</taxon>
        <taxon>Pavlovophyceae</taxon>
        <taxon>Pavlovales</taxon>
        <taxon>Pavlovaceae</taxon>
        <taxon>Diacronema</taxon>
    </lineage>
</organism>
<keyword evidence="6 10" id="KW-0408">Iron</keyword>
<dbReference type="GO" id="GO:0046872">
    <property type="term" value="F:metal ion binding"/>
    <property type="evidence" value="ECO:0007669"/>
    <property type="project" value="UniProtKB-KW"/>
</dbReference>
<feature type="compositionally biased region" description="Polar residues" evidence="11">
    <location>
        <begin position="34"/>
        <end position="45"/>
    </location>
</feature>
<evidence type="ECO:0000256" key="1">
    <source>
        <dbReference type="ARBA" id="ARBA00004273"/>
    </source>
</evidence>
<evidence type="ECO:0000256" key="2">
    <source>
        <dbReference type="ARBA" id="ARBA00007255"/>
    </source>
</evidence>
<dbReference type="OMA" id="WKRIMKK"/>
<dbReference type="EC" id="4.4.1.17" evidence="10"/>
<dbReference type="EMBL" id="JAGTXO010000015">
    <property type="protein sequence ID" value="KAG8463775.1"/>
    <property type="molecule type" value="Genomic_DNA"/>
</dbReference>
<dbReference type="PANTHER" id="PTHR12743">
    <property type="entry name" value="CYTOCHROME C1 HEME LYASE"/>
    <property type="match status" value="1"/>
</dbReference>
<evidence type="ECO:0000313" key="13">
    <source>
        <dbReference type="Proteomes" id="UP000751190"/>
    </source>
</evidence>
<keyword evidence="3 10" id="KW-0349">Heme</keyword>
<comment type="similarity">
    <text evidence="2 10">Belongs to the cytochrome c-type heme lyase family.</text>
</comment>
<evidence type="ECO:0000256" key="11">
    <source>
        <dbReference type="SAM" id="MobiDB-lite"/>
    </source>
</evidence>
<dbReference type="AlphaFoldDB" id="A0A8J6CBJ8"/>
<sequence length="222" mass="24936">MDDLAKASRAGCPVGLGAKAAPEACAGKAELNKLNNMEAPNQQPARDQPYPLPKSREESTIPTAEGSNWIYPSEQMFFNAMRRKGWDPSVEDMAAVVQIHNAVNERAWYHVLAWERLHERTCDQPRLVRFQGKPSEPTPKARVMELLGYAPPFDRHDWTINRCGKEVTYLIDFYRGASKDGTPSFHIDARPAITSLSTLIDRAMMPIYRAVGVVRDGNRGRV</sequence>
<comment type="subcellular location">
    <subcellularLocation>
        <location evidence="1 10">Mitochondrion inner membrane</location>
    </subcellularLocation>
</comment>
<keyword evidence="13" id="KW-1185">Reference proteome</keyword>
<dbReference type="OrthoDB" id="4243at2759"/>
<comment type="function">
    <text evidence="10">Lyase that catalyzes the covalent linking of the heme group to the cytochrome C apoprotein to produce the mature functional cytochrome.</text>
</comment>
<keyword evidence="5 10" id="KW-0999">Mitochondrion inner membrane</keyword>
<evidence type="ECO:0000256" key="9">
    <source>
        <dbReference type="ARBA" id="ARBA00023239"/>
    </source>
</evidence>
<feature type="region of interest" description="Disordered" evidence="11">
    <location>
        <begin position="34"/>
        <end position="64"/>
    </location>
</feature>
<comment type="caution">
    <text evidence="12">The sequence shown here is derived from an EMBL/GenBank/DDBJ whole genome shotgun (WGS) entry which is preliminary data.</text>
</comment>
<evidence type="ECO:0000256" key="3">
    <source>
        <dbReference type="ARBA" id="ARBA00022617"/>
    </source>
</evidence>
<evidence type="ECO:0000256" key="5">
    <source>
        <dbReference type="ARBA" id="ARBA00022792"/>
    </source>
</evidence>
<comment type="catalytic activity">
    <reaction evidence="10">
        <text>holo-[cytochrome c] = apo-[cytochrome c] + heme b</text>
        <dbReference type="Rhea" id="RHEA:22648"/>
        <dbReference type="Rhea" id="RHEA-COMP:10725"/>
        <dbReference type="Rhea" id="RHEA-COMP:10726"/>
        <dbReference type="ChEBI" id="CHEBI:29950"/>
        <dbReference type="ChEBI" id="CHEBI:60344"/>
        <dbReference type="ChEBI" id="CHEBI:83739"/>
        <dbReference type="EC" id="4.4.1.17"/>
    </reaction>
</comment>
<keyword evidence="4 10" id="KW-0479">Metal-binding</keyword>